<dbReference type="InterPro" id="IPR038728">
    <property type="entry name" value="YkvI-like"/>
</dbReference>
<organism evidence="2 3">
    <name type="scientific">Ruminiclostridium sufflavum DSM 19573</name>
    <dbReference type="NCBI Taxonomy" id="1121337"/>
    <lineage>
        <taxon>Bacteria</taxon>
        <taxon>Bacillati</taxon>
        <taxon>Bacillota</taxon>
        <taxon>Clostridia</taxon>
        <taxon>Eubacteriales</taxon>
        <taxon>Oscillospiraceae</taxon>
        <taxon>Ruminiclostridium</taxon>
    </lineage>
</organism>
<dbReference type="PANTHER" id="PTHR37814">
    <property type="entry name" value="CONSERVED MEMBRANE PROTEIN"/>
    <property type="match status" value="1"/>
</dbReference>
<feature type="transmembrane region" description="Helical" evidence="1">
    <location>
        <begin position="222"/>
        <end position="243"/>
    </location>
</feature>
<dbReference type="PANTHER" id="PTHR37814:SF1">
    <property type="entry name" value="MEMBRANE PROTEIN"/>
    <property type="match status" value="1"/>
</dbReference>
<gene>
    <name evidence="2" type="ORF">LY28_00659</name>
</gene>
<feature type="transmembrane region" description="Helical" evidence="1">
    <location>
        <begin position="263"/>
        <end position="287"/>
    </location>
</feature>
<keyword evidence="1" id="KW-0812">Transmembrane</keyword>
<name>A0A318XQ32_9FIRM</name>
<comment type="caution">
    <text evidence="2">The sequence shown here is derived from an EMBL/GenBank/DDBJ whole genome shotgun (WGS) entry which is preliminary data.</text>
</comment>
<evidence type="ECO:0000313" key="3">
    <source>
        <dbReference type="Proteomes" id="UP000248132"/>
    </source>
</evidence>
<sequence length="353" mass="39289">MIKGEWSNIFKVAFLYMATVIGAGFASGQEIIQFFSKYYSGGFFGILLAGILFSIIGYVVLDRVYCERIKTYDEFLFPMMGYFLGRLMEFVVMLFMSCVMSVMVAGLANILVELSGLEFRYCVVISAIACLLAIMTNIKGIVTLSSFLSPFLVAGILFVGVYILVTKDTSVFSLSDKVVRVTDNWVFSAMLYVSYNTILSTVMLTSVLPYLKTRRVSTWSGIMGGGMLCLTVFILNLALSFFYPHSITAEMPLLSILQNNNKLLGNIYSIILLLAMYTSAITSGYCLTERIQTKLNLNYKLVAAVLCALVIPMSSIGFSSLISTLYPVFGYFGLFLVFVILLQFIRSRLVNKT</sequence>
<accession>A0A318XQ32</accession>
<feature type="transmembrane region" description="Helical" evidence="1">
    <location>
        <begin position="299"/>
        <end position="322"/>
    </location>
</feature>
<reference evidence="2 3" key="1">
    <citation type="submission" date="2018-06" db="EMBL/GenBank/DDBJ databases">
        <title>Genomic Encyclopedia of Type Strains, Phase I: the one thousand microbial genomes (KMG-I) project.</title>
        <authorList>
            <person name="Kyrpides N."/>
        </authorList>
    </citation>
    <scope>NUCLEOTIDE SEQUENCE [LARGE SCALE GENOMIC DNA]</scope>
    <source>
        <strain evidence="2 3">DSM 19573</strain>
    </source>
</reference>
<feature type="transmembrane region" description="Helical" evidence="1">
    <location>
        <begin position="38"/>
        <end position="61"/>
    </location>
</feature>
<evidence type="ECO:0000313" key="2">
    <source>
        <dbReference type="EMBL" id="PYG89440.1"/>
    </source>
</evidence>
<evidence type="ECO:0000256" key="1">
    <source>
        <dbReference type="SAM" id="Phobius"/>
    </source>
</evidence>
<dbReference type="RefSeq" id="WP_110460736.1">
    <property type="nucleotide sequence ID" value="NZ_QKMR01000003.1"/>
</dbReference>
<feature type="transmembrane region" description="Helical" evidence="1">
    <location>
        <begin position="328"/>
        <end position="345"/>
    </location>
</feature>
<keyword evidence="1" id="KW-0472">Membrane</keyword>
<dbReference type="AlphaFoldDB" id="A0A318XQ32"/>
<feature type="transmembrane region" description="Helical" evidence="1">
    <location>
        <begin position="90"/>
        <end position="112"/>
    </location>
</feature>
<feature type="transmembrane region" description="Helical" evidence="1">
    <location>
        <begin position="118"/>
        <end position="135"/>
    </location>
</feature>
<proteinExistence type="predicted"/>
<dbReference type="OrthoDB" id="4424890at2"/>
<feature type="transmembrane region" description="Helical" evidence="1">
    <location>
        <begin position="147"/>
        <end position="165"/>
    </location>
</feature>
<keyword evidence="1" id="KW-1133">Transmembrane helix</keyword>
<protein>
    <submittedName>
        <fullName evidence="2">Putative membrane protein YkvI</fullName>
    </submittedName>
</protein>
<keyword evidence="3" id="KW-1185">Reference proteome</keyword>
<dbReference type="Proteomes" id="UP000248132">
    <property type="component" value="Unassembled WGS sequence"/>
</dbReference>
<feature type="transmembrane region" description="Helical" evidence="1">
    <location>
        <begin position="185"/>
        <end position="210"/>
    </location>
</feature>
<dbReference type="EMBL" id="QKMR01000003">
    <property type="protein sequence ID" value="PYG89440.1"/>
    <property type="molecule type" value="Genomic_DNA"/>
</dbReference>